<dbReference type="Proteomes" id="UP000008957">
    <property type="component" value="Chromosome"/>
</dbReference>
<keyword evidence="1" id="KW-1133">Transmembrane helix</keyword>
<sequence>MDRNGSLFQWLTLPPAVAVATVFVAGAMGSPLSAEPVNPSFWGMTGLLFVVLSALYGLFIVHGFGVGLLPLQLVAQGILLCPLALSRGARMFQWVGVIMAVCGAVALVNLYHYRRRRPGPAAPKGTDETEVRLPVPFVVTDGEGVVESVSSGMLEAAQLPLEAVKGQSVAVLLTPGDATATLGGRTWDVIQRPMEDDRYYFQLNERVAAPAPEAGATALTDPVTGLQTFRYAMMRLDEELYRTRRYGHPLTVLLIRLVFSAAAERDPDSREAFVAYGALIRKSLRTSDVAAPSGDRELMLMLPECPAASAEAVVKKMLGLLGTLNQDHRSLSEVTALHVAASFESTDDVPNARSLVDGLIASMARKYTLNAQ</sequence>
<reference evidence="4" key="1">
    <citation type="submission" date="2010-03" db="EMBL/GenBank/DDBJ databases">
        <title>The genome sequence of Synergistetes sp. SGP1.</title>
        <authorList>
            <consortium name="metaHIT consortium -- http://www.metahit.eu/"/>
            <person name="Pajon A."/>
            <person name="Turner K."/>
            <person name="Parkhill J."/>
            <person name="Wade W."/>
            <person name="Vartoukian S."/>
        </authorList>
    </citation>
    <scope>NUCLEOTIDE SEQUENCE [LARGE SCALE GENOMIC DNA]</scope>
    <source>
        <strain evidence="4">SGP1</strain>
    </source>
</reference>
<feature type="transmembrane region" description="Helical" evidence="1">
    <location>
        <begin position="91"/>
        <end position="111"/>
    </location>
</feature>
<dbReference type="KEGG" id="sbr:SY1_20120"/>
<feature type="domain" description="GGDEF" evidence="2">
    <location>
        <begin position="200"/>
        <end position="370"/>
    </location>
</feature>
<feature type="transmembrane region" description="Helical" evidence="1">
    <location>
        <begin position="41"/>
        <end position="61"/>
    </location>
</feature>
<evidence type="ECO:0000313" key="4">
    <source>
        <dbReference type="Proteomes" id="UP000008957"/>
    </source>
</evidence>
<protein>
    <submittedName>
        <fullName evidence="3">FOG: GGDEF domain</fullName>
    </submittedName>
</protein>
<evidence type="ECO:0000256" key="1">
    <source>
        <dbReference type="SAM" id="Phobius"/>
    </source>
</evidence>
<dbReference type="EMBL" id="FP929056">
    <property type="protein sequence ID" value="CBL28807.1"/>
    <property type="molecule type" value="Genomic_DNA"/>
</dbReference>
<dbReference type="SUPFAM" id="SSF55073">
    <property type="entry name" value="Nucleotide cyclase"/>
    <property type="match status" value="1"/>
</dbReference>
<feature type="transmembrane region" description="Helical" evidence="1">
    <location>
        <begin position="68"/>
        <end position="85"/>
    </location>
</feature>
<proteinExistence type="predicted"/>
<organism evidence="3 4">
    <name type="scientific">Fretibacterium fastidiosum</name>
    <dbReference type="NCBI Taxonomy" id="651822"/>
    <lineage>
        <taxon>Bacteria</taxon>
        <taxon>Thermotogati</taxon>
        <taxon>Synergistota</taxon>
        <taxon>Synergistia</taxon>
        <taxon>Synergistales</taxon>
        <taxon>Aminobacteriaceae</taxon>
        <taxon>Fretibacterium</taxon>
    </lineage>
</organism>
<dbReference type="SMART" id="SM00267">
    <property type="entry name" value="GGDEF"/>
    <property type="match status" value="1"/>
</dbReference>
<keyword evidence="1" id="KW-0812">Transmembrane</keyword>
<dbReference type="InterPro" id="IPR000160">
    <property type="entry name" value="GGDEF_dom"/>
</dbReference>
<reference evidence="3 4" key="2">
    <citation type="submission" date="2010-03" db="EMBL/GenBank/DDBJ databases">
        <authorList>
            <person name="Pajon A."/>
        </authorList>
    </citation>
    <scope>NUCLEOTIDE SEQUENCE [LARGE SCALE GENOMIC DNA]</scope>
    <source>
        <strain evidence="3 4">SGP1</strain>
    </source>
</reference>
<accession>A0AB94IYK1</accession>
<dbReference type="InterPro" id="IPR029787">
    <property type="entry name" value="Nucleotide_cyclase"/>
</dbReference>
<dbReference type="AlphaFoldDB" id="A0AB94IYK1"/>
<evidence type="ECO:0000313" key="3">
    <source>
        <dbReference type="EMBL" id="CBL28807.1"/>
    </source>
</evidence>
<dbReference type="Pfam" id="PF00990">
    <property type="entry name" value="GGDEF"/>
    <property type="match status" value="1"/>
</dbReference>
<keyword evidence="1" id="KW-0472">Membrane</keyword>
<dbReference type="Gene3D" id="3.30.70.270">
    <property type="match status" value="1"/>
</dbReference>
<feature type="transmembrane region" description="Helical" evidence="1">
    <location>
        <begin position="7"/>
        <end position="29"/>
    </location>
</feature>
<evidence type="ECO:0000259" key="2">
    <source>
        <dbReference type="SMART" id="SM00267"/>
    </source>
</evidence>
<dbReference type="InterPro" id="IPR043128">
    <property type="entry name" value="Rev_trsase/Diguanyl_cyclase"/>
</dbReference>
<gene>
    <name evidence="3" type="ORF">SY1_20120</name>
</gene>
<keyword evidence="4" id="KW-1185">Reference proteome</keyword>
<name>A0AB94IYK1_9BACT</name>
<dbReference type="RefSeq" id="WP_015556954.1">
    <property type="nucleotide sequence ID" value="NC_021038.1"/>
</dbReference>